<sequence length="28" mass="3346">MPVNSAHTSTEDCPKLKYIDRIRHVYRD</sequence>
<proteinExistence type="predicted"/>
<evidence type="ECO:0000313" key="1">
    <source>
        <dbReference type="EMBL" id="JAC75990.1"/>
    </source>
</evidence>
<gene>
    <name evidence="1" type="ORF">TSPGSL018_21493</name>
</gene>
<protein>
    <submittedName>
        <fullName evidence="1">Uncharacterized protein</fullName>
    </submittedName>
</protein>
<organism evidence="1">
    <name type="scientific">Tetraselmis sp. GSL018</name>
    <dbReference type="NCBI Taxonomy" id="582737"/>
    <lineage>
        <taxon>Eukaryota</taxon>
        <taxon>Viridiplantae</taxon>
        <taxon>Chlorophyta</taxon>
        <taxon>core chlorophytes</taxon>
        <taxon>Chlorodendrophyceae</taxon>
        <taxon>Chlorodendrales</taxon>
        <taxon>Chlorodendraceae</taxon>
        <taxon>Tetraselmis</taxon>
    </lineage>
</organism>
<name>A0A061RZ88_9CHLO</name>
<dbReference type="EMBL" id="GBEZ01009607">
    <property type="protein sequence ID" value="JAC75990.1"/>
    <property type="molecule type" value="Transcribed_RNA"/>
</dbReference>
<reference evidence="1" key="1">
    <citation type="submission" date="2014-05" db="EMBL/GenBank/DDBJ databases">
        <title>The transcriptome of the halophilic microalga Tetraselmis sp. GSL018 isolated from the Great Salt Lake, Utah.</title>
        <authorList>
            <person name="Jinkerson R.E."/>
            <person name="D'Adamo S."/>
            <person name="Posewitz M.C."/>
        </authorList>
    </citation>
    <scope>NUCLEOTIDE SEQUENCE</scope>
    <source>
        <strain evidence="1">GSL018</strain>
    </source>
</reference>
<dbReference type="AlphaFoldDB" id="A0A061RZ88"/>
<accession>A0A061RZ88</accession>